<feature type="domain" description="Serine aminopeptidase S33" evidence="2">
    <location>
        <begin position="82"/>
        <end position="194"/>
    </location>
</feature>
<gene>
    <name evidence="3" type="ordered locus">Cyan7425_0900</name>
</gene>
<reference evidence="3" key="1">
    <citation type="submission" date="2009-01" db="EMBL/GenBank/DDBJ databases">
        <title>Complete sequence of chromosome Cyanothece sp. PCC 7425.</title>
        <authorList>
            <consortium name="US DOE Joint Genome Institute"/>
            <person name="Lucas S."/>
            <person name="Copeland A."/>
            <person name="Lapidus A."/>
            <person name="Glavina del Rio T."/>
            <person name="Dalin E."/>
            <person name="Tice H."/>
            <person name="Bruce D."/>
            <person name="Goodwin L."/>
            <person name="Pitluck S."/>
            <person name="Sims D."/>
            <person name="Meineke L."/>
            <person name="Brettin T."/>
            <person name="Detter J.C."/>
            <person name="Han C."/>
            <person name="Larimer F."/>
            <person name="Land M."/>
            <person name="Hauser L."/>
            <person name="Kyrpides N."/>
            <person name="Ovchinnikova G."/>
            <person name="Liberton M."/>
            <person name="Stoeckel J."/>
            <person name="Banerjee A."/>
            <person name="Singh A."/>
            <person name="Page L."/>
            <person name="Sato H."/>
            <person name="Zhao L."/>
            <person name="Sherman L."/>
            <person name="Pakrasi H."/>
            <person name="Richardson P."/>
        </authorList>
    </citation>
    <scope>NUCLEOTIDE SEQUENCE</scope>
    <source>
        <strain evidence="3">PCC 7425</strain>
    </source>
</reference>
<dbReference type="OrthoDB" id="9776685at2"/>
<evidence type="ECO:0000256" key="1">
    <source>
        <dbReference type="SAM" id="Phobius"/>
    </source>
</evidence>
<dbReference type="Gene3D" id="3.40.50.1820">
    <property type="entry name" value="alpha/beta hydrolase"/>
    <property type="match status" value="1"/>
</dbReference>
<dbReference type="Pfam" id="PF12146">
    <property type="entry name" value="Hydrolase_4"/>
    <property type="match status" value="1"/>
</dbReference>
<organism evidence="3">
    <name type="scientific">Cyanothece sp. (strain PCC 7425 / ATCC 29141)</name>
    <dbReference type="NCBI Taxonomy" id="395961"/>
    <lineage>
        <taxon>Bacteria</taxon>
        <taxon>Bacillati</taxon>
        <taxon>Cyanobacteriota</taxon>
        <taxon>Cyanophyceae</taxon>
        <taxon>Gomontiellales</taxon>
        <taxon>Cyanothecaceae</taxon>
        <taxon>Cyanothece</taxon>
    </lineage>
</organism>
<keyword evidence="1" id="KW-0472">Membrane</keyword>
<dbReference type="eggNOG" id="COG1073">
    <property type="taxonomic scope" value="Bacteria"/>
</dbReference>
<proteinExistence type="predicted"/>
<dbReference type="EMBL" id="CP001344">
    <property type="protein sequence ID" value="ACL43286.1"/>
    <property type="molecule type" value="Genomic_DNA"/>
</dbReference>
<evidence type="ECO:0000259" key="2">
    <source>
        <dbReference type="Pfam" id="PF12146"/>
    </source>
</evidence>
<dbReference type="PANTHER" id="PTHR12277:SF81">
    <property type="entry name" value="PROTEIN ABHD13"/>
    <property type="match status" value="1"/>
</dbReference>
<protein>
    <submittedName>
        <fullName evidence="3">Phospholipase/Carboxylesterase</fullName>
    </submittedName>
</protein>
<keyword evidence="1" id="KW-0812">Transmembrane</keyword>
<dbReference type="InterPro" id="IPR029058">
    <property type="entry name" value="AB_hydrolase_fold"/>
</dbReference>
<feature type="transmembrane region" description="Helical" evidence="1">
    <location>
        <begin position="12"/>
        <end position="33"/>
    </location>
</feature>
<dbReference type="KEGG" id="cyn:Cyan7425_0900"/>
<name>B8HWY3_CYAP4</name>
<accession>B8HWY3</accession>
<keyword evidence="1" id="KW-1133">Transmembrane helix</keyword>
<dbReference type="SUPFAM" id="SSF53474">
    <property type="entry name" value="alpha/beta-Hydrolases"/>
    <property type="match status" value="1"/>
</dbReference>
<dbReference type="PANTHER" id="PTHR12277">
    <property type="entry name" value="ALPHA/BETA HYDROLASE DOMAIN-CONTAINING PROTEIN"/>
    <property type="match status" value="1"/>
</dbReference>
<dbReference type="HOGENOM" id="CLU_029375_2_1_3"/>
<evidence type="ECO:0000313" key="3">
    <source>
        <dbReference type="EMBL" id="ACL43286.1"/>
    </source>
</evidence>
<dbReference type="AlphaFoldDB" id="B8HWY3"/>
<sequence>MKPTLFPILRSLLPWLGMAAIAYTAACLALWFGQNRLIFLPENEIRVTPADYQLSYQDVWLTVSTDRQPKEYIHGWWIPAQPQRGVLLYLHGNGINIGANTAQALRFQQLGLSVFLFDYRGYGRSQGRFPTEAAVYQDALIAWTYLTQQRRIPPQDIFIFGHSLGGAIAIQLATTQSNAAGVIVQSSFTSMADMAEQGGWSRWFPLSLLLNQKFDSLSRVKHLRMPVLYLHGAADDLVPAAMGQQLFAATTAPKKLVLVPAGGHNNLAEVGGEFYLQALQQFISLSKQKLQPLLQSESDRPGDRRI</sequence>
<dbReference type="STRING" id="395961.Cyan7425_0900"/>
<dbReference type="InterPro" id="IPR022742">
    <property type="entry name" value="Hydrolase_4"/>
</dbReference>